<sequence>MDDAASKKQGEEMTDESQITKSLEGSESDLEEGNFVVEKILKHRLKANKVEYFLKWKEYPDSENTWESEENILDKKLIDDYWVNPVYLGGRYGPTKQPRVEKTIVTINYEKLSLPSWEDDVDRVETITKDEKGELVVFLIWKEGPRTCHPTSEANLKCPQKMISFYESCVKFIQKSLQLIKIFHLPQTVLRPCMKITN</sequence>
<dbReference type="Proteomes" id="UP001165960">
    <property type="component" value="Unassembled WGS sequence"/>
</dbReference>
<evidence type="ECO:0000313" key="2">
    <source>
        <dbReference type="Proteomes" id="UP001165960"/>
    </source>
</evidence>
<organism evidence="1 2">
    <name type="scientific">Entomophthora muscae</name>
    <dbReference type="NCBI Taxonomy" id="34485"/>
    <lineage>
        <taxon>Eukaryota</taxon>
        <taxon>Fungi</taxon>
        <taxon>Fungi incertae sedis</taxon>
        <taxon>Zoopagomycota</taxon>
        <taxon>Entomophthoromycotina</taxon>
        <taxon>Entomophthoromycetes</taxon>
        <taxon>Entomophthorales</taxon>
        <taxon>Entomophthoraceae</taxon>
        <taxon>Entomophthora</taxon>
    </lineage>
</organism>
<protein>
    <submittedName>
        <fullName evidence="1">Chromobox protein 3</fullName>
    </submittedName>
</protein>
<gene>
    <name evidence="1" type="primary">CBX3_1</name>
    <name evidence="1" type="ORF">DSO57_1009510</name>
</gene>
<comment type="caution">
    <text evidence="1">The sequence shown here is derived from an EMBL/GenBank/DDBJ whole genome shotgun (WGS) entry which is preliminary data.</text>
</comment>
<proteinExistence type="predicted"/>
<reference evidence="1" key="1">
    <citation type="submission" date="2022-04" db="EMBL/GenBank/DDBJ databases">
        <title>Genome of the entomopathogenic fungus Entomophthora muscae.</title>
        <authorList>
            <person name="Elya C."/>
            <person name="Lovett B.R."/>
            <person name="Lee E."/>
            <person name="Macias A.M."/>
            <person name="Hajek A.E."/>
            <person name="De Bivort B.L."/>
            <person name="Kasson M.T."/>
            <person name="De Fine Licht H.H."/>
            <person name="Stajich J.E."/>
        </authorList>
    </citation>
    <scope>NUCLEOTIDE SEQUENCE</scope>
    <source>
        <strain evidence="1">Berkeley</strain>
    </source>
</reference>
<evidence type="ECO:0000313" key="1">
    <source>
        <dbReference type="EMBL" id="KAJ9089759.1"/>
    </source>
</evidence>
<accession>A0ACC2USK6</accession>
<dbReference type="EMBL" id="QTSX02000030">
    <property type="protein sequence ID" value="KAJ9089759.1"/>
    <property type="molecule type" value="Genomic_DNA"/>
</dbReference>
<name>A0ACC2USK6_9FUNG</name>
<keyword evidence="2" id="KW-1185">Reference proteome</keyword>